<organism evidence="1 2">
    <name type="scientific">Pseudocercospora musae</name>
    <dbReference type="NCBI Taxonomy" id="113226"/>
    <lineage>
        <taxon>Eukaryota</taxon>
        <taxon>Fungi</taxon>
        <taxon>Dikarya</taxon>
        <taxon>Ascomycota</taxon>
        <taxon>Pezizomycotina</taxon>
        <taxon>Dothideomycetes</taxon>
        <taxon>Dothideomycetidae</taxon>
        <taxon>Mycosphaerellales</taxon>
        <taxon>Mycosphaerellaceae</taxon>
        <taxon>Pseudocercospora</taxon>
    </lineage>
</organism>
<comment type="caution">
    <text evidence="1">The sequence shown here is derived from an EMBL/GenBank/DDBJ whole genome shotgun (WGS) entry which is preliminary data.</text>
</comment>
<sequence length="168" mass="18400">MSVMAALESPRLESDEAAQTWRLRYFSDYLSSSTRYGNGLQTIDAALGALGVSSPQVRSLLAASLELDGVSPASAPVLLHTRYLVANFGRDTDPNASMIHVAKSLTQLQRLVFLSIYLPTFAISSLEAAFAVRRSALPHVDTLVILPLTLWLVAWCPKVKELQLTNER</sequence>
<name>A0A139I7E0_9PEZI</name>
<protein>
    <submittedName>
        <fullName evidence="1">Uncharacterized protein</fullName>
    </submittedName>
</protein>
<dbReference type="Proteomes" id="UP000073492">
    <property type="component" value="Unassembled WGS sequence"/>
</dbReference>
<evidence type="ECO:0000313" key="1">
    <source>
        <dbReference type="EMBL" id="KXT10671.1"/>
    </source>
</evidence>
<accession>A0A139I7E0</accession>
<dbReference type="EMBL" id="LFZO01000245">
    <property type="protein sequence ID" value="KXT10671.1"/>
    <property type="molecule type" value="Genomic_DNA"/>
</dbReference>
<evidence type="ECO:0000313" key="2">
    <source>
        <dbReference type="Proteomes" id="UP000073492"/>
    </source>
</evidence>
<dbReference type="AlphaFoldDB" id="A0A139I7E0"/>
<gene>
    <name evidence="1" type="ORF">AC579_4786</name>
</gene>
<reference evidence="1 2" key="1">
    <citation type="submission" date="2015-07" db="EMBL/GenBank/DDBJ databases">
        <title>Comparative genomics of the Sigatoka disease complex on banana suggests a link between parallel evolutionary changes in Pseudocercospora fijiensis and Pseudocercospora eumusae and increased virulence on the banana host.</title>
        <authorList>
            <person name="Chang T.-C."/>
            <person name="Salvucci A."/>
            <person name="Crous P.W."/>
            <person name="Stergiopoulos I."/>
        </authorList>
    </citation>
    <scope>NUCLEOTIDE SEQUENCE [LARGE SCALE GENOMIC DNA]</scope>
    <source>
        <strain evidence="1 2">CBS 116634</strain>
    </source>
</reference>
<keyword evidence="2" id="KW-1185">Reference proteome</keyword>
<proteinExistence type="predicted"/>